<accession>A0A1E3QHC5</accession>
<dbReference type="EMBL" id="KV454443">
    <property type="protein sequence ID" value="ODQ77091.1"/>
    <property type="molecule type" value="Genomic_DNA"/>
</dbReference>
<dbReference type="GeneID" id="30147976"/>
<dbReference type="GO" id="GO:0005634">
    <property type="term" value="C:nucleus"/>
    <property type="evidence" value="ECO:0007669"/>
    <property type="project" value="EnsemblFungi"/>
</dbReference>
<feature type="domain" description="Cyclin N-terminal" evidence="1">
    <location>
        <begin position="55"/>
        <end position="154"/>
    </location>
</feature>
<dbReference type="STRING" id="984486.A0A1E3QHC5"/>
<dbReference type="InterPro" id="IPR036915">
    <property type="entry name" value="Cyclin-like_sf"/>
</dbReference>
<gene>
    <name evidence="2" type="ORF">BABINDRAFT_163825</name>
</gene>
<dbReference type="GO" id="GO:0016538">
    <property type="term" value="F:cyclin-dependent protein serine/threonine kinase regulator activity"/>
    <property type="evidence" value="ECO:0007669"/>
    <property type="project" value="EnsemblFungi"/>
</dbReference>
<dbReference type="CDD" id="cd20557">
    <property type="entry name" value="CYCLIN_ScPCL1-like"/>
    <property type="match status" value="1"/>
</dbReference>
<keyword evidence="3" id="KW-1185">Reference proteome</keyword>
<dbReference type="GO" id="GO:0031106">
    <property type="term" value="P:septin ring organization"/>
    <property type="evidence" value="ECO:0007669"/>
    <property type="project" value="EnsemblFungi"/>
</dbReference>
<dbReference type="GO" id="GO:0019901">
    <property type="term" value="F:protein kinase binding"/>
    <property type="evidence" value="ECO:0007669"/>
    <property type="project" value="InterPro"/>
</dbReference>
<reference evidence="3" key="1">
    <citation type="submission" date="2016-05" db="EMBL/GenBank/DDBJ databases">
        <title>Comparative genomics of biotechnologically important yeasts.</title>
        <authorList>
            <consortium name="DOE Joint Genome Institute"/>
            <person name="Riley R."/>
            <person name="Haridas S."/>
            <person name="Wolfe K.H."/>
            <person name="Lopes M.R."/>
            <person name="Hittinger C.T."/>
            <person name="Goker M."/>
            <person name="Salamov A."/>
            <person name="Wisecaver J."/>
            <person name="Long T.M."/>
            <person name="Aerts A.L."/>
            <person name="Barry K."/>
            <person name="Choi C."/>
            <person name="Clum A."/>
            <person name="Coughlan A.Y."/>
            <person name="Deshpande S."/>
            <person name="Douglass A.P."/>
            <person name="Hanson S.J."/>
            <person name="Klenk H.-P."/>
            <person name="Labutti K."/>
            <person name="Lapidus A."/>
            <person name="Lindquist E."/>
            <person name="Lipzen A."/>
            <person name="Meier-Kolthoff J.P."/>
            <person name="Ohm R.A."/>
            <person name="Otillar R.P."/>
            <person name="Pangilinan J."/>
            <person name="Peng Y."/>
            <person name="Rokas A."/>
            <person name="Rosa C.A."/>
            <person name="Scheuner C."/>
            <person name="Sibirny A.A."/>
            <person name="Slot J.C."/>
            <person name="Stielow J.B."/>
            <person name="Sun H."/>
            <person name="Kurtzman C.P."/>
            <person name="Blackwell M."/>
            <person name="Grigoriev I.V."/>
            <person name="Jeffries T.W."/>
        </authorList>
    </citation>
    <scope>NUCLEOTIDE SEQUENCE [LARGE SCALE GENOMIC DNA]</scope>
    <source>
        <strain evidence="3">NRRL Y-12698</strain>
    </source>
</reference>
<dbReference type="PANTHER" id="PTHR15615">
    <property type="match status" value="1"/>
</dbReference>
<dbReference type="GO" id="GO:0000131">
    <property type="term" value="C:incipient cellular bud site"/>
    <property type="evidence" value="ECO:0007669"/>
    <property type="project" value="EnsemblFungi"/>
</dbReference>
<name>A0A1E3QHC5_9ASCO</name>
<dbReference type="PANTHER" id="PTHR15615:SF114">
    <property type="entry name" value="PHO85 CYCLIN-1"/>
    <property type="match status" value="1"/>
</dbReference>
<dbReference type="AlphaFoldDB" id="A0A1E3QHC5"/>
<protein>
    <recommendedName>
        <fullName evidence="1">Cyclin N-terminal domain-containing protein</fullName>
    </recommendedName>
</protein>
<dbReference type="InterPro" id="IPR006671">
    <property type="entry name" value="Cyclin_N"/>
</dbReference>
<proteinExistence type="predicted"/>
<dbReference type="Proteomes" id="UP000094336">
    <property type="component" value="Unassembled WGS sequence"/>
</dbReference>
<dbReference type="Pfam" id="PF00134">
    <property type="entry name" value="Cyclin_N"/>
    <property type="match status" value="1"/>
</dbReference>
<evidence type="ECO:0000313" key="3">
    <source>
        <dbReference type="Proteomes" id="UP000094336"/>
    </source>
</evidence>
<evidence type="ECO:0000259" key="1">
    <source>
        <dbReference type="Pfam" id="PF00134"/>
    </source>
</evidence>
<dbReference type="GO" id="GO:0016239">
    <property type="term" value="P:positive regulation of macroautophagy"/>
    <property type="evidence" value="ECO:0007669"/>
    <property type="project" value="EnsemblFungi"/>
</dbReference>
<dbReference type="GO" id="GO:0051302">
    <property type="term" value="P:regulation of cell division"/>
    <property type="evidence" value="ECO:0007669"/>
    <property type="project" value="EnsemblFungi"/>
</dbReference>
<sequence>MSDSKALKVFIQQPVNKQMIEALVVATLTVLPCQGEFQKSAYPSPPASPSGQRNLPSLHTFITKLVKETHVYTGTLMATLVYLGRLRTLLPANAEGLPCTRHRIFLACLVLSAKFHNDSSPKNKHWAKYTGLFEVSDINLMERQLLYLLNWDLRVQDNELYFHLKEFLDPIRQDMSQAKRLKKSVYKPQKQVQKLEQPASHLLPPVVIQPALQKHAFSPSMAITPVVCCMETYPLSSQAYYALDFTPQGVSHHYATISSASQCLGSEFSCASLRSSISSVSSIEEEEAFMASQLYAYQPQHGDLHAGQVYSKPGYCQDPQYYQYQPQYYNTSLPTMLNATPIHSGYF</sequence>
<dbReference type="SUPFAM" id="SSF47954">
    <property type="entry name" value="Cyclin-like"/>
    <property type="match status" value="1"/>
</dbReference>
<dbReference type="GO" id="GO:0032878">
    <property type="term" value="P:regulation of establishment or maintenance of cell polarity"/>
    <property type="evidence" value="ECO:0007669"/>
    <property type="project" value="EnsemblFungi"/>
</dbReference>
<dbReference type="OrthoDB" id="10250320at2759"/>
<dbReference type="InterPro" id="IPR013922">
    <property type="entry name" value="Cyclin_PHO80-like"/>
</dbReference>
<dbReference type="Gene3D" id="1.10.472.10">
    <property type="entry name" value="Cyclin-like"/>
    <property type="match status" value="1"/>
</dbReference>
<dbReference type="RefSeq" id="XP_018982419.1">
    <property type="nucleotide sequence ID" value="XM_019130123.1"/>
</dbReference>
<organism evidence="2 3">
    <name type="scientific">Babjeviella inositovora NRRL Y-12698</name>
    <dbReference type="NCBI Taxonomy" id="984486"/>
    <lineage>
        <taxon>Eukaryota</taxon>
        <taxon>Fungi</taxon>
        <taxon>Dikarya</taxon>
        <taxon>Ascomycota</taxon>
        <taxon>Saccharomycotina</taxon>
        <taxon>Pichiomycetes</taxon>
        <taxon>Serinales incertae sedis</taxon>
        <taxon>Babjeviella</taxon>
    </lineage>
</organism>
<dbReference type="GO" id="GO:0000307">
    <property type="term" value="C:cyclin-dependent protein kinase holoenzyme complex"/>
    <property type="evidence" value="ECO:0007669"/>
    <property type="project" value="EnsemblFungi"/>
</dbReference>
<evidence type="ECO:0000313" key="2">
    <source>
        <dbReference type="EMBL" id="ODQ77091.1"/>
    </source>
</evidence>